<dbReference type="InterPro" id="IPR020581">
    <property type="entry name" value="GDC_P"/>
</dbReference>
<comment type="catalytic activity">
    <reaction evidence="6">
        <text>N(6)-[(R)-lipoyl]-L-lysyl-[glycine-cleavage complex H protein] + glycine + H(+) = N(6)-[(R)-S(8)-aminomethyldihydrolipoyl]-L-lysyl-[glycine-cleavage complex H protein] + CO2</text>
        <dbReference type="Rhea" id="RHEA:24304"/>
        <dbReference type="Rhea" id="RHEA-COMP:10494"/>
        <dbReference type="Rhea" id="RHEA-COMP:10495"/>
        <dbReference type="ChEBI" id="CHEBI:15378"/>
        <dbReference type="ChEBI" id="CHEBI:16526"/>
        <dbReference type="ChEBI" id="CHEBI:57305"/>
        <dbReference type="ChEBI" id="CHEBI:83099"/>
        <dbReference type="ChEBI" id="CHEBI:83143"/>
        <dbReference type="EC" id="1.4.4.2"/>
    </reaction>
</comment>
<evidence type="ECO:0000256" key="2">
    <source>
        <dbReference type="ARBA" id="ARBA00003788"/>
    </source>
</evidence>
<protein>
    <recommendedName>
        <fullName evidence="3">glycine dehydrogenase (aminomethyl-transferring)</fullName>
        <ecNumber evidence="3">1.4.4.2</ecNumber>
    </recommendedName>
</protein>
<gene>
    <name evidence="9" type="primary">gcvPB</name>
    <name evidence="9" type="ORF">QEH59_14025</name>
</gene>
<dbReference type="EC" id="1.4.4.2" evidence="3"/>
<dbReference type="Gene3D" id="3.90.1150.10">
    <property type="entry name" value="Aspartate Aminotransferase, domain 1"/>
    <property type="match status" value="2"/>
</dbReference>
<dbReference type="Pfam" id="PF02347">
    <property type="entry name" value="GDC-P"/>
    <property type="match status" value="1"/>
</dbReference>
<dbReference type="InterPro" id="IPR015421">
    <property type="entry name" value="PyrdxlP-dep_Trfase_major"/>
</dbReference>
<comment type="caution">
    <text evidence="9">The sequence shown here is derived from an EMBL/GenBank/DDBJ whole genome shotgun (WGS) entry which is preliminary data.</text>
</comment>
<evidence type="ECO:0000256" key="6">
    <source>
        <dbReference type="ARBA" id="ARBA00049026"/>
    </source>
</evidence>
<dbReference type="InterPro" id="IPR049315">
    <property type="entry name" value="GDC-P_N"/>
</dbReference>
<dbReference type="Proteomes" id="UP001243717">
    <property type="component" value="Unassembled WGS sequence"/>
</dbReference>
<evidence type="ECO:0000256" key="4">
    <source>
        <dbReference type="ARBA" id="ARBA00022898"/>
    </source>
</evidence>
<evidence type="ECO:0000313" key="10">
    <source>
        <dbReference type="Proteomes" id="UP001243717"/>
    </source>
</evidence>
<evidence type="ECO:0000256" key="1">
    <source>
        <dbReference type="ARBA" id="ARBA00001933"/>
    </source>
</evidence>
<comment type="function">
    <text evidence="2">The glycine cleavage system catalyzes the degradation of glycine. The P protein binds the alpha-amino group of glycine through its pyridoxal phosphate cofactor; CO(2) is released and the remaining methylamine moiety is then transferred to the lipoamide cofactor of the H protein.</text>
</comment>
<dbReference type="NCBIfam" id="NF003346">
    <property type="entry name" value="PRK04366.1"/>
    <property type="match status" value="1"/>
</dbReference>
<evidence type="ECO:0000313" key="9">
    <source>
        <dbReference type="EMBL" id="MDQ8195546.1"/>
    </source>
</evidence>
<keyword evidence="4" id="KW-0663">Pyridoxal phosphate</keyword>
<dbReference type="RefSeq" id="WP_308985996.1">
    <property type="nucleotide sequence ID" value="NZ_JARXIC010000026.1"/>
</dbReference>
<evidence type="ECO:0000256" key="5">
    <source>
        <dbReference type="ARBA" id="ARBA00023002"/>
    </source>
</evidence>
<dbReference type="PANTHER" id="PTHR11773:SF1">
    <property type="entry name" value="GLYCINE DEHYDROGENASE (DECARBOXYLATING), MITOCHONDRIAL"/>
    <property type="match status" value="1"/>
</dbReference>
<sequence>MQASLADQRELARHYIPASESDIRAMLDAVGKERLDDLFDHIPSDVRFPNELELPEELEYEALKERLSAIAAKNRIGTSFLGDGVPDFVPSPVIAPICDIRNMTTAYTPYQPELSQGTLLAHWIYQCSMARLTGFEAVNASLYDRSTSIFEGICAAIRMSRGKSAALIPETLYPGDLEVLATQSEGTEIELIRVPADPQTGLIDPTALAAAATDAADRLAAIVFPQVNTFGLLEEVDALTQFAVERGLKTIAVIDPLLLAPGGLKAPCDFGENGVDIIVGEAHHLALAPNFGGPGLGLFGVRFSSKDRNGVRAAPGRFIGKAKDSAGRECRVGVLSTREQHIRKDKATSNICSNQAFIATLVGAALLERGDSGLEKILSDLRSKLSQAVAQLTRFDGVELAFPQSKSYHEVTFKLSQPVASVLTAARAAGVLAGADVSDRIAGERQLLKLSFSNREQPLDALLAAFESVFGAPAADAQTLAAVSAEQIRATAPGLPCYSADEVIQYYQELGKLNVSPDDGCYPLGSCTMKYNPKVNDWAASLPGFTDLHPQAPVEDSQGCLMVLHEIQEWFKGITGLPGVTTQPLAGAQGELVGLKLFQAYHRDKGETRDIILIPRSAHGTNFATATMAGFGGKQGKIVYLEADTEGRVLNEDLDRRIEEYGQRIAGVMITNPNTSGIFETSFKQIAEKIHALGGLVYMDGANMNAIAGWIDLGALGVDAVHNNLHKTWTIPHGGGGPGDAIVAVSDKLLPFLPGYQIEFDGTTYTPVKAEKSIGSFHRHWGNFAHKVRCLSYLLRLGHAGVRRMSAMAVLSARYLHEQLREDYATLPTGSDAEPRMHEFILSLKPEDFGALESVGLRKSDAAPRIGKLFLDFGFHAPTVAWPEALGLMIEPTESYTQAELDRFAEAVKAILKLVKEHPQALNSAPHFTPIDRVEEVEANRDVCLSESLDTLPELNVARIHSSELAQMPVAAIYAKIVEAIEAGAKS</sequence>
<keyword evidence="5 9" id="KW-0560">Oxidoreductase</keyword>
<dbReference type="InterPro" id="IPR015424">
    <property type="entry name" value="PyrdxlP-dep_Trfase"/>
</dbReference>
<keyword evidence="10" id="KW-1185">Reference proteome</keyword>
<feature type="domain" description="Glycine cleavage system P-protein N-terminal" evidence="7">
    <location>
        <begin position="14"/>
        <end position="430"/>
    </location>
</feature>
<evidence type="ECO:0000256" key="3">
    <source>
        <dbReference type="ARBA" id="ARBA00012134"/>
    </source>
</evidence>
<dbReference type="Pfam" id="PF21478">
    <property type="entry name" value="GcvP2_C"/>
    <property type="match status" value="1"/>
</dbReference>
<dbReference type="PANTHER" id="PTHR11773">
    <property type="entry name" value="GLYCINE DEHYDROGENASE, DECARBOXYLATING"/>
    <property type="match status" value="1"/>
</dbReference>
<feature type="domain" description="Glycine dehydrogenase C-terminal" evidence="8">
    <location>
        <begin position="806"/>
        <end position="917"/>
    </location>
</feature>
<accession>A0ABU1AP51</accession>
<dbReference type="InterPro" id="IPR015422">
    <property type="entry name" value="PyrdxlP-dep_Trfase_small"/>
</dbReference>
<dbReference type="Gene3D" id="3.40.640.10">
    <property type="entry name" value="Type I PLP-dependent aspartate aminotransferase-like (Major domain)"/>
    <property type="match status" value="2"/>
</dbReference>
<dbReference type="EMBL" id="JARXIC010000026">
    <property type="protein sequence ID" value="MDQ8195546.1"/>
    <property type="molecule type" value="Genomic_DNA"/>
</dbReference>
<proteinExistence type="predicted"/>
<dbReference type="Gene3D" id="6.20.440.10">
    <property type="match status" value="1"/>
</dbReference>
<name>A0ABU1AP51_9BACT</name>
<comment type="cofactor">
    <cofactor evidence="1">
        <name>pyridoxal 5'-phosphate</name>
        <dbReference type="ChEBI" id="CHEBI:597326"/>
    </cofactor>
</comment>
<evidence type="ECO:0000259" key="8">
    <source>
        <dbReference type="Pfam" id="PF21478"/>
    </source>
</evidence>
<dbReference type="GO" id="GO:0004375">
    <property type="term" value="F:glycine dehydrogenase (decarboxylating) activity"/>
    <property type="evidence" value="ECO:0007669"/>
    <property type="project" value="UniProtKB-EC"/>
</dbReference>
<organism evidence="9 10">
    <name type="scientific">Thalassobacterium sedimentorum</name>
    <dbReference type="NCBI Taxonomy" id="3041258"/>
    <lineage>
        <taxon>Bacteria</taxon>
        <taxon>Pseudomonadati</taxon>
        <taxon>Verrucomicrobiota</taxon>
        <taxon>Opitutia</taxon>
        <taxon>Puniceicoccales</taxon>
        <taxon>Coraliomargaritaceae</taxon>
        <taxon>Thalassobacterium</taxon>
    </lineage>
</organism>
<dbReference type="SUPFAM" id="SSF53383">
    <property type="entry name" value="PLP-dependent transferases"/>
    <property type="match status" value="2"/>
</dbReference>
<reference evidence="9 10" key="1">
    <citation type="submission" date="2023-04" db="EMBL/GenBank/DDBJ databases">
        <title>A novel bacteria isolated from coastal sediment.</title>
        <authorList>
            <person name="Liu X.-J."/>
            <person name="Du Z.-J."/>
        </authorList>
    </citation>
    <scope>NUCLEOTIDE SEQUENCE [LARGE SCALE GENOMIC DNA]</scope>
    <source>
        <strain evidence="9 10">SDUM461004</strain>
    </source>
</reference>
<dbReference type="InterPro" id="IPR049316">
    <property type="entry name" value="GDC-P_C"/>
</dbReference>
<evidence type="ECO:0000259" key="7">
    <source>
        <dbReference type="Pfam" id="PF02347"/>
    </source>
</evidence>